<accession>A0AAN9KQB1</accession>
<keyword evidence="3" id="KW-1185">Reference proteome</keyword>
<keyword evidence="1" id="KW-0472">Membrane</keyword>
<dbReference type="EMBL" id="JAYMYQ010000007">
    <property type="protein sequence ID" value="KAK7321121.1"/>
    <property type="molecule type" value="Genomic_DNA"/>
</dbReference>
<dbReference type="Proteomes" id="UP001367508">
    <property type="component" value="Unassembled WGS sequence"/>
</dbReference>
<comment type="caution">
    <text evidence="2">The sequence shown here is derived from an EMBL/GenBank/DDBJ whole genome shotgun (WGS) entry which is preliminary data.</text>
</comment>
<evidence type="ECO:0000256" key="1">
    <source>
        <dbReference type="SAM" id="Phobius"/>
    </source>
</evidence>
<keyword evidence="1" id="KW-0812">Transmembrane</keyword>
<dbReference type="AlphaFoldDB" id="A0AAN9KQB1"/>
<keyword evidence="1" id="KW-1133">Transmembrane helix</keyword>
<protein>
    <submittedName>
        <fullName evidence="2">Uncharacterized protein</fullName>
    </submittedName>
</protein>
<sequence length="213" mass="22711">MAWHWLEACDLHMMGQREHFTKSVADGARTQGPEGSAVGSQPLAPLYLCIIIPLFIYVSIGTASFSSPLVRPTLLSLCKQITLGYHISGCGSYPPTPKTLSRYGVAPKRVTEGRAMGVLDADMRCIVVKPSSGHGDLGTLGCHGKLPPPTLSQGCALGDVLHSRPSSGSERLHGVLVTLHGVGYLANQHLRRSGAVFDSIEARVVGLLKTEFL</sequence>
<reference evidence="2 3" key="1">
    <citation type="submission" date="2024-01" db="EMBL/GenBank/DDBJ databases">
        <title>The genomes of 5 underutilized Papilionoideae crops provide insights into root nodulation and disease resistanc.</title>
        <authorList>
            <person name="Jiang F."/>
        </authorList>
    </citation>
    <scope>NUCLEOTIDE SEQUENCE [LARGE SCALE GENOMIC DNA]</scope>
    <source>
        <strain evidence="2">LVBAO_FW01</strain>
        <tissue evidence="2">Leaves</tissue>
    </source>
</reference>
<name>A0AAN9KQB1_CANGL</name>
<feature type="transmembrane region" description="Helical" evidence="1">
    <location>
        <begin position="44"/>
        <end position="65"/>
    </location>
</feature>
<evidence type="ECO:0000313" key="3">
    <source>
        <dbReference type="Proteomes" id="UP001367508"/>
    </source>
</evidence>
<organism evidence="2 3">
    <name type="scientific">Canavalia gladiata</name>
    <name type="common">Sword bean</name>
    <name type="synonym">Dolichos gladiatus</name>
    <dbReference type="NCBI Taxonomy" id="3824"/>
    <lineage>
        <taxon>Eukaryota</taxon>
        <taxon>Viridiplantae</taxon>
        <taxon>Streptophyta</taxon>
        <taxon>Embryophyta</taxon>
        <taxon>Tracheophyta</taxon>
        <taxon>Spermatophyta</taxon>
        <taxon>Magnoliopsida</taxon>
        <taxon>eudicotyledons</taxon>
        <taxon>Gunneridae</taxon>
        <taxon>Pentapetalae</taxon>
        <taxon>rosids</taxon>
        <taxon>fabids</taxon>
        <taxon>Fabales</taxon>
        <taxon>Fabaceae</taxon>
        <taxon>Papilionoideae</taxon>
        <taxon>50 kb inversion clade</taxon>
        <taxon>NPAAA clade</taxon>
        <taxon>indigoferoid/millettioid clade</taxon>
        <taxon>Phaseoleae</taxon>
        <taxon>Canavalia</taxon>
    </lineage>
</organism>
<proteinExistence type="predicted"/>
<gene>
    <name evidence="2" type="ORF">VNO77_31384</name>
</gene>
<evidence type="ECO:0000313" key="2">
    <source>
        <dbReference type="EMBL" id="KAK7321121.1"/>
    </source>
</evidence>